<keyword evidence="1" id="KW-0732">Signal</keyword>
<dbReference type="Proteomes" id="UP000309215">
    <property type="component" value="Unassembled WGS sequence"/>
</dbReference>
<evidence type="ECO:0000313" key="3">
    <source>
        <dbReference type="Proteomes" id="UP000309215"/>
    </source>
</evidence>
<organism evidence="2 3">
    <name type="scientific">Polyangium fumosum</name>
    <dbReference type="NCBI Taxonomy" id="889272"/>
    <lineage>
        <taxon>Bacteria</taxon>
        <taxon>Pseudomonadati</taxon>
        <taxon>Myxococcota</taxon>
        <taxon>Polyangia</taxon>
        <taxon>Polyangiales</taxon>
        <taxon>Polyangiaceae</taxon>
        <taxon>Polyangium</taxon>
    </lineage>
</organism>
<dbReference type="OrthoDB" id="8532584at2"/>
<keyword evidence="3" id="KW-1185">Reference proteome</keyword>
<dbReference type="InterPro" id="IPR011330">
    <property type="entry name" value="Glyco_hydro/deAcase_b/a-brl"/>
</dbReference>
<feature type="signal peptide" evidence="1">
    <location>
        <begin position="1"/>
        <end position="21"/>
    </location>
</feature>
<reference evidence="2 3" key="1">
    <citation type="submission" date="2019-04" db="EMBL/GenBank/DDBJ databases">
        <authorList>
            <person name="Li Y."/>
            <person name="Wang J."/>
        </authorList>
    </citation>
    <scope>NUCLEOTIDE SEQUENCE [LARGE SCALE GENOMIC DNA]</scope>
    <source>
        <strain evidence="2 3">DSM 14668</strain>
    </source>
</reference>
<dbReference type="EMBL" id="SSMQ01000036">
    <property type="protein sequence ID" value="TKD02000.1"/>
    <property type="molecule type" value="Genomic_DNA"/>
</dbReference>
<dbReference type="AlphaFoldDB" id="A0A4U1J4K9"/>
<name>A0A4U1J4K9_9BACT</name>
<protein>
    <submittedName>
        <fullName evidence="2">Uncharacterized protein</fullName>
    </submittedName>
</protein>
<comment type="caution">
    <text evidence="2">The sequence shown here is derived from an EMBL/GenBank/DDBJ whole genome shotgun (WGS) entry which is preliminary data.</text>
</comment>
<dbReference type="GO" id="GO:0005975">
    <property type="term" value="P:carbohydrate metabolic process"/>
    <property type="evidence" value="ECO:0007669"/>
    <property type="project" value="InterPro"/>
</dbReference>
<evidence type="ECO:0000256" key="1">
    <source>
        <dbReference type="SAM" id="SignalP"/>
    </source>
</evidence>
<sequence>MRFRSSSYLLLTALSLLVAPACGPDEGGEPPLVIDPVRPNPPAGNDPAFTVTGIPRYVLAGDGLTNPTKAFAIQVAAPKDVVFIDAWIDGAAEPVPLVFNADDNASQGEIPTLELPVGTHGLMLSVRGSKEAFFRAEFVKGHALYMVISTDWDFSDVDDRVLDHHTELHTAHPELKITHLLGPYTFTDPAVSQQRRDFLVSWAQGMRDTYGDELGLHIHPYCNFVEAAGVACKTSPSVADPAGDPTGYTVRLGAYSREEWKTLFGKANEIWNQVGFGNPTSFRAGAWTLETHVAQALVDTGFLVDSSANNWKLMDEWFGYDIYEFNKTQWATIGDTSQPYRPTEDSIVAGGKGPALGLLEVPDNGCMVDYWAVEEIKNIFDANWSGGALSAPTQVSTGFHPATTEYYSPAEFERLDELFTYTDQFLASKFEGPVIYINMTDATKIW</sequence>
<evidence type="ECO:0000313" key="2">
    <source>
        <dbReference type="EMBL" id="TKD02000.1"/>
    </source>
</evidence>
<dbReference type="SUPFAM" id="SSF88713">
    <property type="entry name" value="Glycoside hydrolase/deacetylase"/>
    <property type="match status" value="1"/>
</dbReference>
<dbReference type="Gene3D" id="3.20.20.370">
    <property type="entry name" value="Glycoside hydrolase/deacetylase"/>
    <property type="match status" value="1"/>
</dbReference>
<accession>A0A4U1J4K9</accession>
<feature type="chain" id="PRO_5020768415" evidence="1">
    <location>
        <begin position="22"/>
        <end position="446"/>
    </location>
</feature>
<proteinExistence type="predicted"/>
<gene>
    <name evidence="2" type="ORF">E8A74_29480</name>
</gene>
<dbReference type="RefSeq" id="WP_136932438.1">
    <property type="nucleotide sequence ID" value="NZ_SSMQ01000036.1"/>
</dbReference>